<accession>A0A3G9CW48</accession>
<evidence type="ECO:0008006" key="5">
    <source>
        <dbReference type="Google" id="ProtNLM"/>
    </source>
</evidence>
<evidence type="ECO:0000313" key="4">
    <source>
        <dbReference type="Proteomes" id="UP000323733"/>
    </source>
</evidence>
<keyword evidence="4" id="KW-1185">Reference proteome</keyword>
<protein>
    <recommendedName>
        <fullName evidence="5">Viral late gene transcription factor 3 zinc ribbon domain-containing protein</fullName>
    </recommendedName>
</protein>
<accession>A0A1I7BCY2</accession>
<reference evidence="1 3" key="1">
    <citation type="submission" date="2016-09" db="EMBL/GenBank/DDBJ databases">
        <title>Complete Genome Sequence of Methanosarcina thermophila MT-1.</title>
        <authorList>
            <person name="Kouzuma A."/>
        </authorList>
    </citation>
    <scope>NUCLEOTIDE SEQUENCE [LARGE SCALE GENOMIC DNA]</scope>
    <source>
        <strain evidence="1 3">MT-1</strain>
    </source>
</reference>
<proteinExistence type="predicted"/>
<name>A0A1I7BCY2_METTE</name>
<reference evidence="2 4" key="2">
    <citation type="submission" date="2016-10" db="EMBL/GenBank/DDBJ databases">
        <authorList>
            <person name="Varghese N."/>
            <person name="Submissions S."/>
        </authorList>
    </citation>
    <scope>NUCLEOTIDE SEQUENCE [LARGE SCALE GENOMIC DNA]</scope>
    <source>
        <strain evidence="2 4">DSM 11855</strain>
    </source>
</reference>
<evidence type="ECO:0000313" key="1">
    <source>
        <dbReference type="EMBL" id="BAW30285.1"/>
    </source>
</evidence>
<organism evidence="2 4">
    <name type="scientific">Methanosarcina thermophila</name>
    <dbReference type="NCBI Taxonomy" id="2210"/>
    <lineage>
        <taxon>Archaea</taxon>
        <taxon>Methanobacteriati</taxon>
        <taxon>Methanobacteriota</taxon>
        <taxon>Stenosarchaea group</taxon>
        <taxon>Methanomicrobia</taxon>
        <taxon>Methanosarcinales</taxon>
        <taxon>Methanosarcinaceae</taxon>
        <taxon>Methanosarcina</taxon>
    </lineage>
</organism>
<dbReference type="AlphaFoldDB" id="A0A1I7BCY2"/>
<sequence length="46" mass="5294">MKYLKTCPKCRGNLELHSDGETQYCNICSYWTKTGTARLDSIMIYG</sequence>
<dbReference type="Proteomes" id="UP000323733">
    <property type="component" value="Unassembled WGS sequence"/>
</dbReference>
<evidence type="ECO:0000313" key="3">
    <source>
        <dbReference type="Proteomes" id="UP000265557"/>
    </source>
</evidence>
<dbReference type="EMBL" id="AP017646">
    <property type="protein sequence ID" value="BAW30285.1"/>
    <property type="molecule type" value="Genomic_DNA"/>
</dbReference>
<gene>
    <name evidence="1" type="ORF">MESMT1_2355</name>
    <name evidence="2" type="ORF">SAMN02910340_02716</name>
</gene>
<dbReference type="Proteomes" id="UP000265557">
    <property type="component" value="Chromosome"/>
</dbReference>
<dbReference type="EMBL" id="FPAO01000017">
    <property type="protein sequence ID" value="SFT85027.1"/>
    <property type="molecule type" value="Genomic_DNA"/>
</dbReference>
<evidence type="ECO:0000313" key="2">
    <source>
        <dbReference type="EMBL" id="SFT85027.1"/>
    </source>
</evidence>